<keyword evidence="8 12" id="KW-1133">Transmembrane helix</keyword>
<evidence type="ECO:0000256" key="7">
    <source>
        <dbReference type="ARBA" id="ARBA00022833"/>
    </source>
</evidence>
<dbReference type="PANTHER" id="PTHR43221:SF1">
    <property type="entry name" value="PROTEASE HTPX"/>
    <property type="match status" value="1"/>
</dbReference>
<dbReference type="InterPro" id="IPR001915">
    <property type="entry name" value="Peptidase_M48"/>
</dbReference>
<protein>
    <submittedName>
        <fullName evidence="14">Heat shock protein. Metallo peptidase. MEROPS family M48B</fullName>
    </submittedName>
</protein>
<dbReference type="EMBL" id="FNLF01000002">
    <property type="protein sequence ID" value="SDR23659.1"/>
    <property type="molecule type" value="Genomic_DNA"/>
</dbReference>
<reference evidence="15" key="1">
    <citation type="submission" date="2016-10" db="EMBL/GenBank/DDBJ databases">
        <authorList>
            <person name="Varghese N."/>
            <person name="Submissions S."/>
        </authorList>
    </citation>
    <scope>NUCLEOTIDE SEQUENCE [LARGE SCALE GENOMIC DNA]</scope>
    <source>
        <strain evidence="15">DSM 44142</strain>
    </source>
</reference>
<evidence type="ECO:0000313" key="15">
    <source>
        <dbReference type="Proteomes" id="UP000183053"/>
    </source>
</evidence>
<accession>A0A1H1HE84</accession>
<keyword evidence="2" id="KW-1003">Cell membrane</keyword>
<keyword evidence="6 11" id="KW-0378">Hydrolase</keyword>
<evidence type="ECO:0000256" key="4">
    <source>
        <dbReference type="ARBA" id="ARBA00022692"/>
    </source>
</evidence>
<feature type="transmembrane region" description="Helical" evidence="12">
    <location>
        <begin position="182"/>
        <end position="202"/>
    </location>
</feature>
<dbReference type="GO" id="GO:0046872">
    <property type="term" value="F:metal ion binding"/>
    <property type="evidence" value="ECO:0007669"/>
    <property type="project" value="UniProtKB-KW"/>
</dbReference>
<feature type="domain" description="Peptidase M48" evidence="13">
    <location>
        <begin position="71"/>
        <end position="284"/>
    </location>
</feature>
<keyword evidence="5" id="KW-0479">Metal-binding</keyword>
<evidence type="ECO:0000313" key="14">
    <source>
        <dbReference type="EMBL" id="SDR23659.1"/>
    </source>
</evidence>
<keyword evidence="9 11" id="KW-0482">Metalloprotease</keyword>
<evidence type="ECO:0000256" key="11">
    <source>
        <dbReference type="RuleBase" id="RU003983"/>
    </source>
</evidence>
<dbReference type="GO" id="GO:0006508">
    <property type="term" value="P:proteolysis"/>
    <property type="evidence" value="ECO:0007669"/>
    <property type="project" value="UniProtKB-KW"/>
</dbReference>
<sequence length="286" mass="29915">MQGRGSRTGNQIRTALLLALVAGFVMATGAVFGQTAFVLSIVLAAGVCAYLYVSGPSLPLRAMHARRVSELQQPVLFRLVRELSTSARLPMPALYLSPTGAPNVFATGHGPTHSAVCVTIGLLELLPEDELRAVLAHQLARIGARDTLTASVAGALGAVICGFAGFGYLLGFGDGGARRSRVVDAMLSVLAPIAGALIRLGVSRTVDYRADHAAALLTGAPSSLVSALRKVSDGAARAPLPPEPEIAVHANTMLVPPFRDSDRLGRIFRTQPPLDSRVERLQALTA</sequence>
<comment type="similarity">
    <text evidence="11">Belongs to the peptidase M48 family.</text>
</comment>
<dbReference type="PANTHER" id="PTHR43221">
    <property type="entry name" value="PROTEASE HTPX"/>
    <property type="match status" value="1"/>
</dbReference>
<dbReference type="InterPro" id="IPR050083">
    <property type="entry name" value="HtpX_protease"/>
</dbReference>
<dbReference type="AlphaFoldDB" id="A0A1H1HE84"/>
<evidence type="ECO:0000256" key="3">
    <source>
        <dbReference type="ARBA" id="ARBA00022670"/>
    </source>
</evidence>
<evidence type="ECO:0000256" key="2">
    <source>
        <dbReference type="ARBA" id="ARBA00022475"/>
    </source>
</evidence>
<evidence type="ECO:0000256" key="8">
    <source>
        <dbReference type="ARBA" id="ARBA00022989"/>
    </source>
</evidence>
<feature type="transmembrane region" description="Helical" evidence="12">
    <location>
        <begin position="148"/>
        <end position="170"/>
    </location>
</feature>
<keyword evidence="7 11" id="KW-0862">Zinc</keyword>
<evidence type="ECO:0000256" key="1">
    <source>
        <dbReference type="ARBA" id="ARBA00004651"/>
    </source>
</evidence>
<evidence type="ECO:0000256" key="9">
    <source>
        <dbReference type="ARBA" id="ARBA00023049"/>
    </source>
</evidence>
<evidence type="ECO:0000256" key="12">
    <source>
        <dbReference type="SAM" id="Phobius"/>
    </source>
</evidence>
<feature type="transmembrane region" description="Helical" evidence="12">
    <location>
        <begin position="12"/>
        <end position="30"/>
    </location>
</feature>
<dbReference type="GO" id="GO:0005886">
    <property type="term" value="C:plasma membrane"/>
    <property type="evidence" value="ECO:0007669"/>
    <property type="project" value="UniProtKB-SubCell"/>
</dbReference>
<evidence type="ECO:0000256" key="10">
    <source>
        <dbReference type="ARBA" id="ARBA00023136"/>
    </source>
</evidence>
<evidence type="ECO:0000259" key="13">
    <source>
        <dbReference type="Pfam" id="PF01435"/>
    </source>
</evidence>
<keyword evidence="14" id="KW-0346">Stress response</keyword>
<keyword evidence="10 12" id="KW-0472">Membrane</keyword>
<comment type="subcellular location">
    <subcellularLocation>
        <location evidence="1">Cell membrane</location>
        <topology evidence="1">Multi-pass membrane protein</topology>
    </subcellularLocation>
</comment>
<comment type="cofactor">
    <cofactor evidence="11">
        <name>Zn(2+)</name>
        <dbReference type="ChEBI" id="CHEBI:29105"/>
    </cofactor>
    <text evidence="11">Binds 1 zinc ion per subunit.</text>
</comment>
<keyword evidence="15" id="KW-1185">Reference proteome</keyword>
<keyword evidence="3 11" id="KW-0645">Protease</keyword>
<gene>
    <name evidence="14" type="ORF">SAMN04489765_4088</name>
</gene>
<name>A0A1H1HE84_9ACTN</name>
<dbReference type="STRING" id="47312.SAMN04489765_4088"/>
<dbReference type="GO" id="GO:0004222">
    <property type="term" value="F:metalloendopeptidase activity"/>
    <property type="evidence" value="ECO:0007669"/>
    <property type="project" value="InterPro"/>
</dbReference>
<evidence type="ECO:0000256" key="6">
    <source>
        <dbReference type="ARBA" id="ARBA00022801"/>
    </source>
</evidence>
<keyword evidence="4 12" id="KW-0812">Transmembrane</keyword>
<evidence type="ECO:0000256" key="5">
    <source>
        <dbReference type="ARBA" id="ARBA00022723"/>
    </source>
</evidence>
<dbReference type="Proteomes" id="UP000183053">
    <property type="component" value="Unassembled WGS sequence"/>
</dbReference>
<feature type="transmembrane region" description="Helical" evidence="12">
    <location>
        <begin position="36"/>
        <end position="53"/>
    </location>
</feature>
<dbReference type="RefSeq" id="WP_068564383.1">
    <property type="nucleotide sequence ID" value="NZ_AP025457.1"/>
</dbReference>
<proteinExistence type="inferred from homology"/>
<dbReference type="Gene3D" id="3.30.2010.10">
    <property type="entry name" value="Metalloproteases ('zincins'), catalytic domain"/>
    <property type="match status" value="1"/>
</dbReference>
<dbReference type="Pfam" id="PF01435">
    <property type="entry name" value="Peptidase_M48"/>
    <property type="match status" value="1"/>
</dbReference>
<organism evidence="14 15">
    <name type="scientific">Tsukamurella pulmonis</name>
    <dbReference type="NCBI Taxonomy" id="47312"/>
    <lineage>
        <taxon>Bacteria</taxon>
        <taxon>Bacillati</taxon>
        <taxon>Actinomycetota</taxon>
        <taxon>Actinomycetes</taxon>
        <taxon>Mycobacteriales</taxon>
        <taxon>Tsukamurellaceae</taxon>
        <taxon>Tsukamurella</taxon>
    </lineage>
</organism>